<sequence length="389" mass="41551">MSERDLLMIPGPVEFDPEVMRALGAKTASHVSPEFIAVFGRALQRLREVCLAPSAQPFVVAGSGTWAMEMAVANLVEPGERALVVNTGYFSDRMATLLERYGAEVLQVRATPGEVPDPAEVERLLAGGRFKLMTVTHVDTSTGVLAPAEALVRAAQRHGVLSVVDGVCATAGETFHQDAWGADVYLTASQKALGVPPGLALLSVSRRAMDSWRARRTPVRSLYADFAEWLPIMEAYEAGRAAYFATPPVNLVYALEVSLGQLLREGMEARFERHRRMAGAFRAAWRALGLRTLPASESVAAHTLSALYFPEGVDAAWVGKVREQGVVLAGGLHPQLKTRYFRVGHMNVVSPGDVLVTVGAIERALAGAGHRIAPGSAVAAAQAALLPPG</sequence>
<proteinExistence type="inferred from homology"/>
<protein>
    <submittedName>
        <fullName evidence="9">Aminotransferase class V</fullName>
    </submittedName>
</protein>
<comment type="similarity">
    <text evidence="2">Belongs to the class-V pyridoxal-phosphate-dependent aminotransferase family.</text>
</comment>
<dbReference type="PANTHER" id="PTHR21152">
    <property type="entry name" value="AMINOTRANSFERASE CLASS V"/>
    <property type="match status" value="1"/>
</dbReference>
<name>A0A250J3N3_9BACT</name>
<evidence type="ECO:0000313" key="9">
    <source>
        <dbReference type="EMBL" id="ATB38122.1"/>
    </source>
</evidence>
<dbReference type="AlphaFoldDB" id="A0A250J3N3"/>
<dbReference type="EMBL" id="CP022098">
    <property type="protein sequence ID" value="ATB38122.1"/>
    <property type="molecule type" value="Genomic_DNA"/>
</dbReference>
<dbReference type="Gene3D" id="3.40.640.10">
    <property type="entry name" value="Type I PLP-dependent aspartate aminotransferase-like (Major domain)"/>
    <property type="match status" value="1"/>
</dbReference>
<dbReference type="PANTHER" id="PTHR21152:SF24">
    <property type="entry name" value="ALANINE--GLYOXYLATE AMINOTRANSFERASE 1"/>
    <property type="match status" value="1"/>
</dbReference>
<comment type="cofactor">
    <cofactor evidence="1 7">
        <name>pyridoxal 5'-phosphate</name>
        <dbReference type="ChEBI" id="CHEBI:597326"/>
    </cofactor>
</comment>
<dbReference type="InterPro" id="IPR015421">
    <property type="entry name" value="PyrdxlP-dep_Trfase_major"/>
</dbReference>
<dbReference type="Gene3D" id="3.90.1150.10">
    <property type="entry name" value="Aspartate Aminotransferase, domain 1"/>
    <property type="match status" value="1"/>
</dbReference>
<dbReference type="InterPro" id="IPR015424">
    <property type="entry name" value="PyrdxlP-dep_Trfase"/>
</dbReference>
<accession>A0A250J3N3</accession>
<dbReference type="PIRSF" id="PIRSF000524">
    <property type="entry name" value="SPT"/>
    <property type="match status" value="1"/>
</dbReference>
<evidence type="ECO:0000313" key="10">
    <source>
        <dbReference type="Proteomes" id="UP000217257"/>
    </source>
</evidence>
<dbReference type="FunFam" id="3.40.640.10:FF:000027">
    <property type="entry name" value="Serine--pyruvate aminotransferase, mitochondrial"/>
    <property type="match status" value="1"/>
</dbReference>
<dbReference type="GO" id="GO:0008453">
    <property type="term" value="F:alanine-glyoxylate transaminase activity"/>
    <property type="evidence" value="ECO:0007669"/>
    <property type="project" value="TreeGrafter"/>
</dbReference>
<dbReference type="SUPFAM" id="SSF53383">
    <property type="entry name" value="PLP-dependent transferases"/>
    <property type="match status" value="1"/>
</dbReference>
<dbReference type="InterPro" id="IPR015422">
    <property type="entry name" value="PyrdxlP-dep_Trfase_small"/>
</dbReference>
<evidence type="ECO:0000259" key="8">
    <source>
        <dbReference type="Pfam" id="PF00266"/>
    </source>
</evidence>
<evidence type="ECO:0000256" key="4">
    <source>
        <dbReference type="ARBA" id="ARBA00022679"/>
    </source>
</evidence>
<dbReference type="Pfam" id="PF00266">
    <property type="entry name" value="Aminotran_5"/>
    <property type="match status" value="1"/>
</dbReference>
<keyword evidence="3 9" id="KW-0032">Aminotransferase</keyword>
<gene>
    <name evidence="9" type="ORF">CYFUS_003553</name>
</gene>
<feature type="modified residue" description="N6-(pyridoxal phosphate)lysine" evidence="7">
    <location>
        <position position="191"/>
    </location>
</feature>
<keyword evidence="5 7" id="KW-0663">Pyridoxal phosphate</keyword>
<evidence type="ECO:0000256" key="5">
    <source>
        <dbReference type="ARBA" id="ARBA00022898"/>
    </source>
</evidence>
<evidence type="ECO:0000256" key="1">
    <source>
        <dbReference type="ARBA" id="ARBA00001933"/>
    </source>
</evidence>
<dbReference type="GO" id="GO:0004760">
    <property type="term" value="F:L-serine-pyruvate transaminase activity"/>
    <property type="evidence" value="ECO:0007669"/>
    <property type="project" value="TreeGrafter"/>
</dbReference>
<evidence type="ECO:0000256" key="2">
    <source>
        <dbReference type="ARBA" id="ARBA00009236"/>
    </source>
</evidence>
<keyword evidence="4 9" id="KW-0808">Transferase</keyword>
<dbReference type="RefSeq" id="WP_095986337.1">
    <property type="nucleotide sequence ID" value="NZ_CP022098.1"/>
</dbReference>
<feature type="binding site" evidence="6">
    <location>
        <position position="342"/>
    </location>
    <ligand>
        <name>substrate</name>
    </ligand>
</feature>
<feature type="domain" description="Aminotransferase class V" evidence="8">
    <location>
        <begin position="22"/>
        <end position="333"/>
    </location>
</feature>
<evidence type="ECO:0000256" key="7">
    <source>
        <dbReference type="PIRSR" id="PIRSR000524-50"/>
    </source>
</evidence>
<organism evidence="9 10">
    <name type="scientific">Cystobacter fuscus</name>
    <dbReference type="NCBI Taxonomy" id="43"/>
    <lineage>
        <taxon>Bacteria</taxon>
        <taxon>Pseudomonadati</taxon>
        <taxon>Myxococcota</taxon>
        <taxon>Myxococcia</taxon>
        <taxon>Myxococcales</taxon>
        <taxon>Cystobacterineae</taxon>
        <taxon>Archangiaceae</taxon>
        <taxon>Cystobacter</taxon>
    </lineage>
</organism>
<evidence type="ECO:0000256" key="6">
    <source>
        <dbReference type="PIRSR" id="PIRSR000524-1"/>
    </source>
</evidence>
<dbReference type="Proteomes" id="UP000217257">
    <property type="component" value="Chromosome"/>
</dbReference>
<dbReference type="GO" id="GO:0019265">
    <property type="term" value="P:glycine biosynthetic process, by transamination of glyoxylate"/>
    <property type="evidence" value="ECO:0007669"/>
    <property type="project" value="TreeGrafter"/>
</dbReference>
<dbReference type="InterPro" id="IPR000192">
    <property type="entry name" value="Aminotrans_V_dom"/>
</dbReference>
<reference evidence="9 10" key="1">
    <citation type="submission" date="2017-06" db="EMBL/GenBank/DDBJ databases">
        <title>Sequencing and comparative analysis of myxobacterial genomes.</title>
        <authorList>
            <person name="Rupp O."/>
            <person name="Goesmann A."/>
            <person name="Sogaard-Andersen L."/>
        </authorList>
    </citation>
    <scope>NUCLEOTIDE SEQUENCE [LARGE SCALE GENOMIC DNA]</scope>
    <source>
        <strain evidence="9 10">DSM 52655</strain>
    </source>
</reference>
<dbReference type="InterPro" id="IPR024169">
    <property type="entry name" value="SP_NH2Trfase/AEP_transaminase"/>
</dbReference>
<dbReference type="KEGG" id="cfus:CYFUS_003553"/>
<evidence type="ECO:0000256" key="3">
    <source>
        <dbReference type="ARBA" id="ARBA00022576"/>
    </source>
</evidence>